<protein>
    <submittedName>
        <fullName evidence="1">Uncharacterized protein</fullName>
    </submittedName>
</protein>
<organism evidence="1 2">
    <name type="scientific">Ensete ventricosum</name>
    <name type="common">Abyssinian banana</name>
    <name type="synonym">Musa ensete</name>
    <dbReference type="NCBI Taxonomy" id="4639"/>
    <lineage>
        <taxon>Eukaryota</taxon>
        <taxon>Viridiplantae</taxon>
        <taxon>Streptophyta</taxon>
        <taxon>Embryophyta</taxon>
        <taxon>Tracheophyta</taxon>
        <taxon>Spermatophyta</taxon>
        <taxon>Magnoliopsida</taxon>
        <taxon>Liliopsida</taxon>
        <taxon>Zingiberales</taxon>
        <taxon>Musaceae</taxon>
        <taxon>Ensete</taxon>
    </lineage>
</organism>
<gene>
    <name evidence="1" type="ORF">B296_00054394</name>
</gene>
<dbReference type="EMBL" id="AMZH03028141">
    <property type="protein sequence ID" value="RRT33842.1"/>
    <property type="molecule type" value="Genomic_DNA"/>
</dbReference>
<comment type="caution">
    <text evidence="1">The sequence shown here is derived from an EMBL/GenBank/DDBJ whole genome shotgun (WGS) entry which is preliminary data.</text>
</comment>
<dbReference type="Proteomes" id="UP000287651">
    <property type="component" value="Unassembled WGS sequence"/>
</dbReference>
<proteinExistence type="predicted"/>
<evidence type="ECO:0000313" key="1">
    <source>
        <dbReference type="EMBL" id="RRT33842.1"/>
    </source>
</evidence>
<dbReference type="AlphaFoldDB" id="A0A426X2Y7"/>
<reference evidence="1 2" key="1">
    <citation type="journal article" date="2014" name="Agronomy (Basel)">
        <title>A Draft Genome Sequence for Ensete ventricosum, the Drought-Tolerant Tree Against Hunger.</title>
        <authorList>
            <person name="Harrison J."/>
            <person name="Moore K.A."/>
            <person name="Paszkiewicz K."/>
            <person name="Jones T."/>
            <person name="Grant M."/>
            <person name="Ambacheew D."/>
            <person name="Muzemil S."/>
            <person name="Studholme D.J."/>
        </authorList>
    </citation>
    <scope>NUCLEOTIDE SEQUENCE [LARGE SCALE GENOMIC DNA]</scope>
</reference>
<name>A0A426X2Y7_ENSVE</name>
<evidence type="ECO:0000313" key="2">
    <source>
        <dbReference type="Proteomes" id="UP000287651"/>
    </source>
</evidence>
<accession>A0A426X2Y7</accession>
<sequence>MWTSGEKPWHGCFWECLDSRRRVRMLSGGRLVQYSTGWAGQGGEGRQRHRRGSTERTVLHASHIAHTPKIHMSGRRIRSNDWRKGSSGRHMPCSVVICRCISSGAGDDQCRSKDKERCTKLLLSAIHRRLVTKQGFMAATDASSFLVVIAFPVAISLTPNSSKRLREAAPPT</sequence>